<evidence type="ECO:0000256" key="1">
    <source>
        <dbReference type="ARBA" id="ARBA00004141"/>
    </source>
</evidence>
<dbReference type="PROSITE" id="PS50156">
    <property type="entry name" value="SSD"/>
    <property type="match status" value="2"/>
</dbReference>
<evidence type="ECO:0000256" key="6">
    <source>
        <dbReference type="ARBA" id="ARBA00023180"/>
    </source>
</evidence>
<feature type="transmembrane region" description="Helical" evidence="8">
    <location>
        <begin position="680"/>
        <end position="700"/>
    </location>
</feature>
<comment type="subcellular location">
    <subcellularLocation>
        <location evidence="1">Membrane</location>
        <topology evidence="1">Multi-pass membrane protein</topology>
    </subcellularLocation>
</comment>
<dbReference type="GO" id="GO:0005119">
    <property type="term" value="F:smoothened binding"/>
    <property type="evidence" value="ECO:0007669"/>
    <property type="project" value="TreeGrafter"/>
</dbReference>
<feature type="transmembrane region" description="Helical" evidence="8">
    <location>
        <begin position="51"/>
        <end position="73"/>
    </location>
</feature>
<sequence>MALFQCDCTKSQGAVGIAGLMVVVLSVAAALGVSSILGLDFNAASTQVLPFIALGSGMKDIFLLAHVFAWTSINRNIPGNCCVGDCLRECGPGITLCAVCNLVVFLLAALIPIPALQAFSLQAAIVVVLNIATTLLVFPAILALDLCRRRGNRMDVLCCLASPCSNRVVAIDSRLSPAFNGPTQCSPPEGGFQCSTAAAHITLQATLTAVARYDASGQHIITLLPATISTPVSTSHEHPTTGEASAHPTMPGPESCSSTRDLIARMEEAGPLEQPSGLCCGNRHWTLSRFGFECYAPLLTKGPVKAAVLLSSFALLGTALYGASYVPDGLPLAEVVPRGGPEHAFLAARACHFPAYSIRVATTADVDYPSAQMQIFALHEHLRLLPQAAHEADGRLPKTWLHYFRDWLLDLQRAFDEDWAAGRISVTSFRNGSESAVLALRLLVQTGDPDASVNFAQLPGKRLVDSNGIIDPATFYVALTAWVSSDPLGVAASQAALRPSPPDWIHDKYSSGPDSMIIPAADPLEYSHFAFYLRGLREAADFVEAIRAVRAVTKAFSAQGLPCYPTGLPFLFWEQYLGLRHWLALAVGLALAAVFFACSVGFASPGTAVLVILVLALTIIELFGSMALLGLRLSAISAVLLVISIGLGAHSSVHLAMAFLNSRGTIERRLAQALGQILPPITKSAVCSLLGLTVLAASEFDFIVRYFFAELALLSLLALLNGLLVLPVLLATCLPGTQHEMVEVESLPTDQGAPCFGTVPMAEAENGTGPAAGDTFGPRGLYTVPPSSTHPRLVLDGPENAYAPQINLVPLVKNDTVSVLEFQTGPRVGSAAGTKTWTPDRCNEPPISKLRPQLACGADCPSAPCRTGHVSRSAADDMRHGLVVSQALATVTATASVTVSVTGMPGAHVRTLGNDGYSNVSHDNSCNKNNNSGHLKDCATEPPVILPGTPSLATDVEAQPP</sequence>
<dbReference type="PANTHER" id="PTHR46022:SF1">
    <property type="entry name" value="PROTEIN PATCHED"/>
    <property type="match status" value="1"/>
</dbReference>
<proteinExistence type="evidence at transcript level"/>
<feature type="transmembrane region" description="Helical" evidence="8">
    <location>
        <begin position="94"/>
        <end position="113"/>
    </location>
</feature>
<dbReference type="GO" id="GO:0005886">
    <property type="term" value="C:plasma membrane"/>
    <property type="evidence" value="ECO:0007669"/>
    <property type="project" value="TreeGrafter"/>
</dbReference>
<evidence type="ECO:0000256" key="2">
    <source>
        <dbReference type="ARBA" id="ARBA00005585"/>
    </source>
</evidence>
<evidence type="ECO:0000256" key="7">
    <source>
        <dbReference type="SAM" id="MobiDB-lite"/>
    </source>
</evidence>
<feature type="transmembrane region" description="Helical" evidence="8">
    <location>
        <begin position="638"/>
        <end position="660"/>
    </location>
</feature>
<reference evidence="10" key="1">
    <citation type="journal article" date="2018" name="Nature">
        <title>Inner ear development in cyclostomes and evolution of the vertebrate semicircular canals.</title>
        <authorList>
            <person name="Higuchi S."/>
            <person name="Sugahara F."/>
            <person name="Pascual-Anaya J."/>
            <person name="Takagi W."/>
            <person name="Oisi Y."/>
            <person name="Kuratani S."/>
        </authorList>
    </citation>
    <scope>NUCLEOTIDE SEQUENCE</scope>
</reference>
<accession>A0A3S5IBM1</accession>
<feature type="region of interest" description="Disordered" evidence="7">
    <location>
        <begin position="232"/>
        <end position="258"/>
    </location>
</feature>
<dbReference type="GO" id="GO:0008158">
    <property type="term" value="F:hedgehog receptor activity"/>
    <property type="evidence" value="ECO:0007669"/>
    <property type="project" value="TreeGrafter"/>
</dbReference>
<evidence type="ECO:0000313" key="10">
    <source>
        <dbReference type="EMBL" id="BBF90245.1"/>
    </source>
</evidence>
<evidence type="ECO:0000256" key="5">
    <source>
        <dbReference type="ARBA" id="ARBA00023136"/>
    </source>
</evidence>
<gene>
    <name evidence="10" type="primary">PtcB</name>
</gene>
<evidence type="ECO:0000256" key="4">
    <source>
        <dbReference type="ARBA" id="ARBA00022989"/>
    </source>
</evidence>
<keyword evidence="4 8" id="KW-1133">Transmembrane helix</keyword>
<dbReference type="Gene3D" id="1.20.1640.10">
    <property type="entry name" value="Multidrug efflux transporter AcrB transmembrane domain"/>
    <property type="match status" value="2"/>
</dbReference>
<protein>
    <submittedName>
        <fullName evidence="10">Patched protein</fullName>
    </submittedName>
</protein>
<feature type="region of interest" description="Disordered" evidence="7">
    <location>
        <begin position="933"/>
        <end position="961"/>
    </location>
</feature>
<keyword evidence="6" id="KW-0325">Glycoprotein</keyword>
<keyword evidence="5 8" id="KW-0472">Membrane</keyword>
<dbReference type="SUPFAM" id="SSF82866">
    <property type="entry name" value="Multidrug efflux transporter AcrB transmembrane domain"/>
    <property type="match status" value="2"/>
</dbReference>
<dbReference type="EMBL" id="LC413921">
    <property type="protein sequence ID" value="BBF90245.1"/>
    <property type="molecule type" value="mRNA"/>
</dbReference>
<keyword evidence="3 8" id="KW-0812">Transmembrane</keyword>
<dbReference type="GO" id="GO:0045879">
    <property type="term" value="P:negative regulation of smoothened signaling pathway"/>
    <property type="evidence" value="ECO:0007669"/>
    <property type="project" value="TreeGrafter"/>
</dbReference>
<organism evidence="10">
    <name type="scientific">Eptatretus burgeri</name>
    <name type="common">Inshore hagfish</name>
    <dbReference type="NCBI Taxonomy" id="7764"/>
    <lineage>
        <taxon>Eukaryota</taxon>
        <taxon>Metazoa</taxon>
        <taxon>Chordata</taxon>
        <taxon>Craniata</taxon>
        <taxon>Vertebrata</taxon>
        <taxon>Cyclostomata</taxon>
        <taxon>Myxini</taxon>
        <taxon>Myxiniformes</taxon>
        <taxon>Myxinidae</taxon>
        <taxon>Eptatretinae</taxon>
        <taxon>Eptatretus</taxon>
    </lineage>
</organism>
<feature type="domain" description="SSD" evidence="9">
    <location>
        <begin position="1"/>
        <end position="144"/>
    </location>
</feature>
<dbReference type="InterPro" id="IPR053958">
    <property type="entry name" value="HMGCR/SNAP/NPC1-like_SSD"/>
</dbReference>
<dbReference type="AlphaFoldDB" id="A0A3S5IBM1"/>
<feature type="transmembrane region" description="Helical" evidence="8">
    <location>
        <begin position="707"/>
        <end position="730"/>
    </location>
</feature>
<comment type="similarity">
    <text evidence="2">Belongs to the patched family.</text>
</comment>
<evidence type="ECO:0000256" key="3">
    <source>
        <dbReference type="ARBA" id="ARBA00022692"/>
    </source>
</evidence>
<dbReference type="InterPro" id="IPR000731">
    <property type="entry name" value="SSD"/>
</dbReference>
<evidence type="ECO:0000259" key="9">
    <source>
        <dbReference type="PROSITE" id="PS50156"/>
    </source>
</evidence>
<dbReference type="PANTHER" id="PTHR46022">
    <property type="entry name" value="PROTEIN PATCHED"/>
    <property type="match status" value="1"/>
</dbReference>
<feature type="transmembrane region" description="Helical" evidence="8">
    <location>
        <begin position="582"/>
        <end position="602"/>
    </location>
</feature>
<dbReference type="Pfam" id="PF12349">
    <property type="entry name" value="Sterol-sensing"/>
    <property type="match status" value="1"/>
</dbReference>
<feature type="transmembrane region" description="Helical" evidence="8">
    <location>
        <begin position="608"/>
        <end position="631"/>
    </location>
</feature>
<dbReference type="GO" id="GO:0097108">
    <property type="term" value="F:hedgehog family protein binding"/>
    <property type="evidence" value="ECO:0007669"/>
    <property type="project" value="TreeGrafter"/>
</dbReference>
<feature type="domain" description="SSD" evidence="9">
    <location>
        <begin position="608"/>
        <end position="732"/>
    </location>
</feature>
<evidence type="ECO:0000256" key="8">
    <source>
        <dbReference type="SAM" id="Phobius"/>
    </source>
</evidence>
<name>A0A3S5IBM1_EPTBU</name>
<feature type="transmembrane region" description="Helical" evidence="8">
    <location>
        <begin position="119"/>
        <end position="144"/>
    </location>
</feature>
<feature type="transmembrane region" description="Helical" evidence="8">
    <location>
        <begin position="12"/>
        <end position="39"/>
    </location>
</feature>